<accession>A0A9D1NB23</accession>
<proteinExistence type="predicted"/>
<keyword evidence="1" id="KW-0479">Metal-binding</keyword>
<dbReference type="InterPro" id="IPR017900">
    <property type="entry name" value="4Fe4S_Fe_S_CS"/>
</dbReference>
<dbReference type="Gene3D" id="3.30.70.20">
    <property type="match status" value="1"/>
</dbReference>
<dbReference type="EMBL" id="DVOH01000013">
    <property type="protein sequence ID" value="HIU99729.1"/>
    <property type="molecule type" value="Genomic_DNA"/>
</dbReference>
<keyword evidence="3" id="KW-0411">Iron-sulfur</keyword>
<dbReference type="Pfam" id="PF12838">
    <property type="entry name" value="Fer4_7"/>
    <property type="match status" value="1"/>
</dbReference>
<evidence type="ECO:0000256" key="1">
    <source>
        <dbReference type="ARBA" id="ARBA00022723"/>
    </source>
</evidence>
<evidence type="ECO:0000256" key="2">
    <source>
        <dbReference type="ARBA" id="ARBA00023004"/>
    </source>
</evidence>
<feature type="domain" description="4Fe-4S ferredoxin-type" evidence="4">
    <location>
        <begin position="39"/>
        <end position="67"/>
    </location>
</feature>
<feature type="domain" description="4Fe-4S ferredoxin-type" evidence="4">
    <location>
        <begin position="2"/>
        <end position="31"/>
    </location>
</feature>
<name>A0A9D1NB23_9FIRM</name>
<dbReference type="GO" id="GO:0046872">
    <property type="term" value="F:metal ion binding"/>
    <property type="evidence" value="ECO:0007669"/>
    <property type="project" value="UniProtKB-KW"/>
</dbReference>
<evidence type="ECO:0000259" key="4">
    <source>
        <dbReference type="PROSITE" id="PS51379"/>
    </source>
</evidence>
<dbReference type="SUPFAM" id="SSF54862">
    <property type="entry name" value="4Fe-4S ferredoxins"/>
    <property type="match status" value="1"/>
</dbReference>
<keyword evidence="2" id="KW-0408">Iron</keyword>
<dbReference type="GO" id="GO:0051536">
    <property type="term" value="F:iron-sulfur cluster binding"/>
    <property type="evidence" value="ECO:0007669"/>
    <property type="project" value="UniProtKB-KW"/>
</dbReference>
<dbReference type="PROSITE" id="PS00198">
    <property type="entry name" value="4FE4S_FER_1"/>
    <property type="match status" value="2"/>
</dbReference>
<evidence type="ECO:0000313" key="5">
    <source>
        <dbReference type="EMBL" id="HIU99729.1"/>
    </source>
</evidence>
<comment type="caution">
    <text evidence="5">The sequence shown here is derived from an EMBL/GenBank/DDBJ whole genome shotgun (WGS) entry which is preliminary data.</text>
</comment>
<evidence type="ECO:0000313" key="6">
    <source>
        <dbReference type="Proteomes" id="UP000886891"/>
    </source>
</evidence>
<reference evidence="5" key="1">
    <citation type="submission" date="2020-10" db="EMBL/GenBank/DDBJ databases">
        <authorList>
            <person name="Gilroy R."/>
        </authorList>
    </citation>
    <scope>NUCLEOTIDE SEQUENCE</scope>
    <source>
        <strain evidence="5">23406</strain>
    </source>
</reference>
<protein>
    <submittedName>
        <fullName evidence="5">4Fe-4S binding protein</fullName>
    </submittedName>
</protein>
<dbReference type="PANTHER" id="PTHR43122:SF2">
    <property type="entry name" value="FERREDOXIN SUBUNIT OF PYRUVATE:FLAVODOXIN OXIDOREDUCTASE"/>
    <property type="match status" value="1"/>
</dbReference>
<organism evidence="5 6">
    <name type="scientific">Candidatus Stercoripulliclostridium merdipullorum</name>
    <dbReference type="NCBI Taxonomy" id="2840952"/>
    <lineage>
        <taxon>Bacteria</taxon>
        <taxon>Bacillati</taxon>
        <taxon>Bacillota</taxon>
        <taxon>Clostridia</taxon>
        <taxon>Eubacteriales</taxon>
        <taxon>Candidatus Stercoripulliclostridium</taxon>
    </lineage>
</organism>
<evidence type="ECO:0000256" key="3">
    <source>
        <dbReference type="ARBA" id="ARBA00023014"/>
    </source>
</evidence>
<dbReference type="AlphaFoldDB" id="A0A9D1NB23"/>
<dbReference type="Proteomes" id="UP000886891">
    <property type="component" value="Unassembled WGS sequence"/>
</dbReference>
<reference evidence="5" key="2">
    <citation type="journal article" date="2021" name="PeerJ">
        <title>Extensive microbial diversity within the chicken gut microbiome revealed by metagenomics and culture.</title>
        <authorList>
            <person name="Gilroy R."/>
            <person name="Ravi A."/>
            <person name="Getino M."/>
            <person name="Pursley I."/>
            <person name="Horton D.L."/>
            <person name="Alikhan N.F."/>
            <person name="Baker D."/>
            <person name="Gharbi K."/>
            <person name="Hall N."/>
            <person name="Watson M."/>
            <person name="Adriaenssens E.M."/>
            <person name="Foster-Nyarko E."/>
            <person name="Jarju S."/>
            <person name="Secka A."/>
            <person name="Antonio M."/>
            <person name="Oren A."/>
            <person name="Chaudhuri R.R."/>
            <person name="La Ragione R."/>
            <person name="Hildebrand F."/>
            <person name="Pallen M.J."/>
        </authorList>
    </citation>
    <scope>NUCLEOTIDE SEQUENCE</scope>
    <source>
        <strain evidence="5">23406</strain>
    </source>
</reference>
<sequence>MASITVNKEGCKGCALCVNACPKKVIEISTESNKAGYFVAYPAHPELCIGCAMCAMMCPDVCIEVER</sequence>
<dbReference type="PANTHER" id="PTHR43122">
    <property type="entry name" value="FERREDOXIN SUBUNIT OF PYRUVATE:FLAVODOXIN OXIDOREDUCTASE-RELATED"/>
    <property type="match status" value="1"/>
</dbReference>
<gene>
    <name evidence="5" type="ORF">IAB14_01285</name>
</gene>
<dbReference type="PROSITE" id="PS51379">
    <property type="entry name" value="4FE4S_FER_2"/>
    <property type="match status" value="2"/>
</dbReference>
<dbReference type="InterPro" id="IPR017896">
    <property type="entry name" value="4Fe4S_Fe-S-bd"/>
</dbReference>